<dbReference type="InterPro" id="IPR009057">
    <property type="entry name" value="Homeodomain-like_sf"/>
</dbReference>
<dbReference type="InterPro" id="IPR028082">
    <property type="entry name" value="Peripla_BP_I"/>
</dbReference>
<keyword evidence="7" id="KW-1185">Reference proteome</keyword>
<dbReference type="InterPro" id="IPR018062">
    <property type="entry name" value="HTH_AraC-typ_CS"/>
</dbReference>
<dbReference type="InterPro" id="IPR018060">
    <property type="entry name" value="HTH_AraC"/>
</dbReference>
<dbReference type="EMBL" id="CP042425">
    <property type="protein sequence ID" value="QEL20784.1"/>
    <property type="molecule type" value="Genomic_DNA"/>
</dbReference>
<dbReference type="KEGG" id="lrs:PX52LOC_07900"/>
<dbReference type="Pfam" id="PF22177">
    <property type="entry name" value="PBP1_XylR"/>
    <property type="match status" value="1"/>
</dbReference>
<dbReference type="Pfam" id="PF12833">
    <property type="entry name" value="HTH_18"/>
    <property type="match status" value="1"/>
</dbReference>
<dbReference type="AlphaFoldDB" id="A0A5C1AU76"/>
<dbReference type="SUPFAM" id="SSF53822">
    <property type="entry name" value="Periplasmic binding protein-like I"/>
    <property type="match status" value="1"/>
</dbReference>
<evidence type="ECO:0000256" key="1">
    <source>
        <dbReference type="ARBA" id="ARBA00023015"/>
    </source>
</evidence>
<evidence type="ECO:0000313" key="7">
    <source>
        <dbReference type="Proteomes" id="UP000324974"/>
    </source>
</evidence>
<dbReference type="Gene3D" id="3.40.50.2300">
    <property type="match status" value="2"/>
</dbReference>
<dbReference type="Proteomes" id="UP000324974">
    <property type="component" value="Chromosome"/>
</dbReference>
<dbReference type="SMART" id="SM00342">
    <property type="entry name" value="HTH_ARAC"/>
    <property type="match status" value="1"/>
</dbReference>
<keyword evidence="3" id="KW-0804">Transcription</keyword>
<feature type="region of interest" description="Disordered" evidence="4">
    <location>
        <begin position="371"/>
        <end position="394"/>
    </location>
</feature>
<evidence type="ECO:0000259" key="5">
    <source>
        <dbReference type="PROSITE" id="PS01124"/>
    </source>
</evidence>
<dbReference type="InterPro" id="IPR054031">
    <property type="entry name" value="XylR_PBP1"/>
</dbReference>
<dbReference type="CDD" id="cd01543">
    <property type="entry name" value="PBP1_XylR"/>
    <property type="match status" value="1"/>
</dbReference>
<dbReference type="RefSeq" id="WP_149115041.1">
    <property type="nucleotide sequence ID" value="NZ_CP042425.1"/>
</dbReference>
<keyword evidence="1" id="KW-0805">Transcription regulation</keyword>
<evidence type="ECO:0000256" key="2">
    <source>
        <dbReference type="ARBA" id="ARBA00023125"/>
    </source>
</evidence>
<dbReference type="InterPro" id="IPR046335">
    <property type="entry name" value="LacI/GalR-like_sensor"/>
</dbReference>
<protein>
    <submittedName>
        <fullName evidence="6">AraC family transcriptional regulator</fullName>
    </submittedName>
</protein>
<feature type="domain" description="HTH araC/xylS-type" evidence="5">
    <location>
        <begin position="280"/>
        <end position="378"/>
    </location>
</feature>
<reference evidence="7" key="1">
    <citation type="submission" date="2019-08" db="EMBL/GenBank/DDBJ databases">
        <title>Limnoglobus roseus gen. nov., sp. nov., a novel freshwater planctomycete with a giant genome from the family Gemmataceae.</title>
        <authorList>
            <person name="Kulichevskaya I.S."/>
            <person name="Naumoff D.G."/>
            <person name="Miroshnikov K."/>
            <person name="Ivanova A."/>
            <person name="Philippov D.A."/>
            <person name="Hakobyan A."/>
            <person name="Rijpstra I.C."/>
            <person name="Sinninghe Damste J.S."/>
            <person name="Liesack W."/>
            <person name="Dedysh S.N."/>
        </authorList>
    </citation>
    <scope>NUCLEOTIDE SEQUENCE [LARGE SCALE GENOMIC DNA]</scope>
    <source>
        <strain evidence="7">PX52</strain>
    </source>
</reference>
<evidence type="ECO:0000313" key="6">
    <source>
        <dbReference type="EMBL" id="QEL20784.1"/>
    </source>
</evidence>
<proteinExistence type="predicted"/>
<dbReference type="PANTHER" id="PTHR30146">
    <property type="entry name" value="LACI-RELATED TRANSCRIPTIONAL REPRESSOR"/>
    <property type="match status" value="1"/>
</dbReference>
<evidence type="ECO:0000256" key="3">
    <source>
        <dbReference type="ARBA" id="ARBA00023163"/>
    </source>
</evidence>
<dbReference type="Pfam" id="PF13377">
    <property type="entry name" value="Peripla_BP_3"/>
    <property type="match status" value="1"/>
</dbReference>
<organism evidence="6 7">
    <name type="scientific">Limnoglobus roseus</name>
    <dbReference type="NCBI Taxonomy" id="2598579"/>
    <lineage>
        <taxon>Bacteria</taxon>
        <taxon>Pseudomonadati</taxon>
        <taxon>Planctomycetota</taxon>
        <taxon>Planctomycetia</taxon>
        <taxon>Gemmatales</taxon>
        <taxon>Gemmataceae</taxon>
        <taxon>Limnoglobus</taxon>
    </lineage>
</organism>
<sequence length="394" mass="42094">MPTPAPCRVGLMIETSNAYSRGLIRGVMGYARQRGGWSLWLAESERGHAPSALRHWDGDGLIARVENPQVAAAITATGKPVVDVSSARLLPAAPWVETDDAAIAQAAFEHLCGLGLTHFGYAGDERFNWSRWRQQHLVQVAAAAGFDCSVCPAVDRERWARQRDATAAWLAGLPRPVGVLACYDLRAREVLDACQVAGLRVPDDVAVLGVDNDELLCDLADPPLSSVAPNAARAGAEAAALLDRVLTGAPVPPAAHLIPPVGVIHRQSTDILAVDDPDVAAAVRFIRANAPRGIGVADVLRAVPVSRRVLEARFSKVLGHTPHEEIVRVQLGRAKELLVQTDLPLAAIADRVGFAHAGHLSVVFKKATGQSPGEYRRHSIPTHGPGRPDQWAVK</sequence>
<accession>A0A5C1AU76</accession>
<dbReference type="OrthoDB" id="9795616at2"/>
<dbReference type="GO" id="GO:0000976">
    <property type="term" value="F:transcription cis-regulatory region binding"/>
    <property type="evidence" value="ECO:0007669"/>
    <property type="project" value="TreeGrafter"/>
</dbReference>
<dbReference type="Gene3D" id="1.10.10.60">
    <property type="entry name" value="Homeodomain-like"/>
    <property type="match status" value="1"/>
</dbReference>
<dbReference type="PROSITE" id="PS00041">
    <property type="entry name" value="HTH_ARAC_FAMILY_1"/>
    <property type="match status" value="1"/>
</dbReference>
<dbReference type="PROSITE" id="PS01124">
    <property type="entry name" value="HTH_ARAC_FAMILY_2"/>
    <property type="match status" value="1"/>
</dbReference>
<evidence type="ECO:0000256" key="4">
    <source>
        <dbReference type="SAM" id="MobiDB-lite"/>
    </source>
</evidence>
<name>A0A5C1AU76_9BACT</name>
<dbReference type="GO" id="GO:0003700">
    <property type="term" value="F:DNA-binding transcription factor activity"/>
    <property type="evidence" value="ECO:0007669"/>
    <property type="project" value="InterPro"/>
</dbReference>
<gene>
    <name evidence="6" type="ORF">PX52LOC_07900</name>
</gene>
<keyword evidence="2" id="KW-0238">DNA-binding</keyword>
<dbReference type="SUPFAM" id="SSF46689">
    <property type="entry name" value="Homeodomain-like"/>
    <property type="match status" value="1"/>
</dbReference>
<dbReference type="PANTHER" id="PTHR30146:SF24">
    <property type="entry name" value="XYLOSE OPERON REGULATORY PROTEIN"/>
    <property type="match status" value="1"/>
</dbReference>